<evidence type="ECO:0000259" key="4">
    <source>
        <dbReference type="PROSITE" id="PS50801"/>
    </source>
</evidence>
<dbReference type="InterPro" id="IPR003658">
    <property type="entry name" value="Anti-sigma_ant"/>
</dbReference>
<dbReference type="SUPFAM" id="SSF52091">
    <property type="entry name" value="SpoIIaa-like"/>
    <property type="match status" value="1"/>
</dbReference>
<dbReference type="InterPro" id="IPR036513">
    <property type="entry name" value="STAS_dom_sf"/>
</dbReference>
<accession>A0A1E3SH54</accession>
<dbReference type="OrthoDB" id="3700428at2"/>
<protein>
    <recommendedName>
        <fullName evidence="2">Anti-sigma factor antagonist</fullName>
    </recommendedName>
</protein>
<feature type="region of interest" description="Disordered" evidence="3">
    <location>
        <begin position="1"/>
        <end position="24"/>
    </location>
</feature>
<name>A0A1E3SH54_9MYCO</name>
<dbReference type="CDD" id="cd07043">
    <property type="entry name" value="STAS_anti-anti-sigma_factors"/>
    <property type="match status" value="1"/>
</dbReference>
<dbReference type="Gene3D" id="3.30.750.24">
    <property type="entry name" value="STAS domain"/>
    <property type="match status" value="1"/>
</dbReference>
<evidence type="ECO:0000313" key="6">
    <source>
        <dbReference type="Proteomes" id="UP000094224"/>
    </source>
</evidence>
<gene>
    <name evidence="5" type="ORF">BHQ21_23425</name>
</gene>
<proteinExistence type="inferred from homology"/>
<dbReference type="AlphaFoldDB" id="A0A1E3SH54"/>
<keyword evidence="6" id="KW-1185">Reference proteome</keyword>
<sequence length="140" mass="14634">MDTAARGISPPHNGHPHAGDAPSGLRAVTERAGSSVVITVGGDIDASNERTWQDLLSRSAAEAVAPGPIVIDVRELDFMGSCGYAALAHQAVQCRNRGIALRLVTHQPVMARTIAACGLRRLLPTYTTVETALTPVGEQG</sequence>
<dbReference type="RefSeq" id="WP_069402681.1">
    <property type="nucleotide sequence ID" value="NZ_JACKTB010000012.1"/>
</dbReference>
<dbReference type="Proteomes" id="UP000094224">
    <property type="component" value="Unassembled WGS sequence"/>
</dbReference>
<dbReference type="GO" id="GO:0043856">
    <property type="term" value="F:anti-sigma factor antagonist activity"/>
    <property type="evidence" value="ECO:0007669"/>
    <property type="project" value="InterPro"/>
</dbReference>
<organism evidence="5 6">
    <name type="scientific">Mycobacterium sherrisii</name>
    <dbReference type="NCBI Taxonomy" id="243061"/>
    <lineage>
        <taxon>Bacteria</taxon>
        <taxon>Bacillati</taxon>
        <taxon>Actinomycetota</taxon>
        <taxon>Actinomycetes</taxon>
        <taxon>Mycobacteriales</taxon>
        <taxon>Mycobacteriaceae</taxon>
        <taxon>Mycobacterium</taxon>
        <taxon>Mycobacterium simiae complex</taxon>
    </lineage>
</organism>
<evidence type="ECO:0000256" key="2">
    <source>
        <dbReference type="RuleBase" id="RU003749"/>
    </source>
</evidence>
<comment type="similarity">
    <text evidence="1 2">Belongs to the anti-sigma-factor antagonist family.</text>
</comment>
<dbReference type="EMBL" id="MIHC01000057">
    <property type="protein sequence ID" value="ODR01435.1"/>
    <property type="molecule type" value="Genomic_DNA"/>
</dbReference>
<dbReference type="PROSITE" id="PS50801">
    <property type="entry name" value="STAS"/>
    <property type="match status" value="1"/>
</dbReference>
<comment type="caution">
    <text evidence="5">The sequence shown here is derived from an EMBL/GenBank/DDBJ whole genome shotgun (WGS) entry which is preliminary data.</text>
</comment>
<evidence type="ECO:0000256" key="3">
    <source>
        <dbReference type="SAM" id="MobiDB-lite"/>
    </source>
</evidence>
<dbReference type="PANTHER" id="PTHR33495:SF2">
    <property type="entry name" value="ANTI-SIGMA FACTOR ANTAGONIST TM_1081-RELATED"/>
    <property type="match status" value="1"/>
</dbReference>
<dbReference type="InterPro" id="IPR002645">
    <property type="entry name" value="STAS_dom"/>
</dbReference>
<reference evidence="6" key="1">
    <citation type="submission" date="2016-09" db="EMBL/GenBank/DDBJ databases">
        <authorList>
            <person name="Greninger A.L."/>
            <person name="Jerome K.R."/>
            <person name="Mcnair B."/>
            <person name="Wallis C."/>
            <person name="Fang F."/>
        </authorList>
    </citation>
    <scope>NUCLEOTIDE SEQUENCE [LARGE SCALE GENOMIC DNA]</scope>
    <source>
        <strain evidence="6">BC1_M4</strain>
    </source>
</reference>
<dbReference type="PANTHER" id="PTHR33495">
    <property type="entry name" value="ANTI-SIGMA FACTOR ANTAGONIST TM_1081-RELATED-RELATED"/>
    <property type="match status" value="1"/>
</dbReference>
<evidence type="ECO:0000256" key="1">
    <source>
        <dbReference type="ARBA" id="ARBA00009013"/>
    </source>
</evidence>
<feature type="domain" description="STAS" evidence="4">
    <location>
        <begin position="25"/>
        <end position="136"/>
    </location>
</feature>
<dbReference type="STRING" id="243061.AWC25_00920"/>
<dbReference type="Pfam" id="PF01740">
    <property type="entry name" value="STAS"/>
    <property type="match status" value="1"/>
</dbReference>
<dbReference type="NCBIfam" id="TIGR00377">
    <property type="entry name" value="ant_ant_sig"/>
    <property type="match status" value="1"/>
</dbReference>
<evidence type="ECO:0000313" key="5">
    <source>
        <dbReference type="EMBL" id="ODR01435.1"/>
    </source>
</evidence>